<evidence type="ECO:0000256" key="5">
    <source>
        <dbReference type="ARBA" id="ARBA00022989"/>
    </source>
</evidence>
<dbReference type="EMBL" id="PVZF01000002">
    <property type="protein sequence ID" value="PRY17121.1"/>
    <property type="molecule type" value="Genomic_DNA"/>
</dbReference>
<dbReference type="InterPro" id="IPR036259">
    <property type="entry name" value="MFS_trans_sf"/>
</dbReference>
<keyword evidence="2" id="KW-0813">Transport</keyword>
<feature type="domain" description="Major facilitator superfamily (MFS) profile" evidence="8">
    <location>
        <begin position="44"/>
        <end position="505"/>
    </location>
</feature>
<feature type="transmembrane region" description="Helical" evidence="7">
    <location>
        <begin position="335"/>
        <end position="353"/>
    </location>
</feature>
<dbReference type="InterPro" id="IPR020846">
    <property type="entry name" value="MFS_dom"/>
</dbReference>
<evidence type="ECO:0000256" key="6">
    <source>
        <dbReference type="ARBA" id="ARBA00023136"/>
    </source>
</evidence>
<evidence type="ECO:0000256" key="3">
    <source>
        <dbReference type="ARBA" id="ARBA00022475"/>
    </source>
</evidence>
<feature type="transmembrane region" description="Helical" evidence="7">
    <location>
        <begin position="262"/>
        <end position="281"/>
    </location>
</feature>
<evidence type="ECO:0000313" key="10">
    <source>
        <dbReference type="Proteomes" id="UP000238083"/>
    </source>
</evidence>
<keyword evidence="4 7" id="KW-0812">Transmembrane</keyword>
<dbReference type="GO" id="GO:0022857">
    <property type="term" value="F:transmembrane transporter activity"/>
    <property type="evidence" value="ECO:0007669"/>
    <property type="project" value="InterPro"/>
</dbReference>
<keyword evidence="6 7" id="KW-0472">Membrane</keyword>
<evidence type="ECO:0000256" key="7">
    <source>
        <dbReference type="SAM" id="Phobius"/>
    </source>
</evidence>
<feature type="transmembrane region" description="Helical" evidence="7">
    <location>
        <begin position="42"/>
        <end position="66"/>
    </location>
</feature>
<feature type="transmembrane region" description="Helical" evidence="7">
    <location>
        <begin position="110"/>
        <end position="129"/>
    </location>
</feature>
<dbReference type="GO" id="GO:0005886">
    <property type="term" value="C:plasma membrane"/>
    <property type="evidence" value="ECO:0007669"/>
    <property type="project" value="UniProtKB-SubCell"/>
</dbReference>
<evidence type="ECO:0000259" key="8">
    <source>
        <dbReference type="PROSITE" id="PS50850"/>
    </source>
</evidence>
<feature type="transmembrane region" description="Helical" evidence="7">
    <location>
        <begin position="169"/>
        <end position="190"/>
    </location>
</feature>
<feature type="transmembrane region" description="Helical" evidence="7">
    <location>
        <begin position="135"/>
        <end position="157"/>
    </location>
</feature>
<name>A0A2T0R7L7_9ACTN</name>
<reference evidence="9 10" key="1">
    <citation type="submission" date="2018-03" db="EMBL/GenBank/DDBJ databases">
        <title>Genomic Encyclopedia of Archaeal and Bacterial Type Strains, Phase II (KMG-II): from individual species to whole genera.</title>
        <authorList>
            <person name="Goeker M."/>
        </authorList>
    </citation>
    <scope>NUCLEOTIDE SEQUENCE [LARGE SCALE GENOMIC DNA]</scope>
    <source>
        <strain evidence="9 10">DSM 19711</strain>
    </source>
</reference>
<feature type="transmembrane region" description="Helical" evidence="7">
    <location>
        <begin position="196"/>
        <end position="218"/>
    </location>
</feature>
<feature type="transmembrane region" description="Helical" evidence="7">
    <location>
        <begin position="365"/>
        <end position="383"/>
    </location>
</feature>
<evidence type="ECO:0000256" key="4">
    <source>
        <dbReference type="ARBA" id="ARBA00022692"/>
    </source>
</evidence>
<evidence type="ECO:0000313" key="9">
    <source>
        <dbReference type="EMBL" id="PRY17121.1"/>
    </source>
</evidence>
<feature type="transmembrane region" description="Helical" evidence="7">
    <location>
        <begin position="302"/>
        <end position="323"/>
    </location>
</feature>
<comment type="subcellular location">
    <subcellularLocation>
        <location evidence="1">Cell membrane</location>
        <topology evidence="1">Multi-pass membrane protein</topology>
    </subcellularLocation>
</comment>
<accession>A0A2T0R7L7</accession>
<gene>
    <name evidence="9" type="ORF">CLV37_10279</name>
</gene>
<dbReference type="PRINTS" id="PR01036">
    <property type="entry name" value="TCRTETB"/>
</dbReference>
<keyword evidence="5 7" id="KW-1133">Transmembrane helix</keyword>
<sequence length="518" mass="52698">MTSPETPPLDPARVPLDHGAGRIPAQRAAPAAAAPRPGRSPWLVLAVLSAAQLMVVLDATVVNIALPSAQSALGFSDANRQWVVTAYALAFGSLLLLGGRLSDVIGRKPLFVTGVVGFALASALGGAAQGFGTLVAARALQGVFGAMLAPAALSLLTTTFTDPAARTKAFGIFGAVAGAGGGFGLLLGGLLTEHLSWRWCLYVNDVIAVVVLVAAVVLLEHKRSDDRAPLDWFGTVLAVVGLVGIVYGLGNAETHGWSAAGTWGFLVAGVVLMAVFVWWQARAAHPLLPLRVVLDRNRGGSLLAMAVVGAGMFGVFLFLTYYLSAQLGYTPVRTGLAFLPMIGAISVTAPVVGSRLLTRVGPKPLIPTGLVLAAVGMALLTRIDVDSSYASVVLPGLVVEGVGLGFIFSAAMASAVQGVDRADAGVAGAMANTVQQIGGSIGTALLSALAGSAATRYAQDHAAQMATAAGKAQAVVASYHAAFWVCAAIFLVGALVTALVLRRGAPEVDPDAAPVIAH</sequence>
<dbReference type="InterPro" id="IPR011701">
    <property type="entry name" value="MFS"/>
</dbReference>
<dbReference type="Gene3D" id="1.20.1250.20">
    <property type="entry name" value="MFS general substrate transporter like domains"/>
    <property type="match status" value="1"/>
</dbReference>
<feature type="transmembrane region" description="Helical" evidence="7">
    <location>
        <begin position="78"/>
        <end position="98"/>
    </location>
</feature>
<evidence type="ECO:0000256" key="1">
    <source>
        <dbReference type="ARBA" id="ARBA00004651"/>
    </source>
</evidence>
<dbReference type="Proteomes" id="UP000238083">
    <property type="component" value="Unassembled WGS sequence"/>
</dbReference>
<feature type="transmembrane region" description="Helical" evidence="7">
    <location>
        <begin position="230"/>
        <end position="250"/>
    </location>
</feature>
<protein>
    <submittedName>
        <fullName evidence="9">EmrB/QacA subfamily drug resistance transporter</fullName>
    </submittedName>
</protein>
<feature type="transmembrane region" description="Helical" evidence="7">
    <location>
        <begin position="389"/>
        <end position="411"/>
    </location>
</feature>
<dbReference type="PROSITE" id="PS50850">
    <property type="entry name" value="MFS"/>
    <property type="match status" value="1"/>
</dbReference>
<keyword evidence="10" id="KW-1185">Reference proteome</keyword>
<dbReference type="Gene3D" id="1.20.1720.10">
    <property type="entry name" value="Multidrug resistance protein D"/>
    <property type="match status" value="1"/>
</dbReference>
<organism evidence="9 10">
    <name type="scientific">Kineococcus rhizosphaerae</name>
    <dbReference type="NCBI Taxonomy" id="559628"/>
    <lineage>
        <taxon>Bacteria</taxon>
        <taxon>Bacillati</taxon>
        <taxon>Actinomycetota</taxon>
        <taxon>Actinomycetes</taxon>
        <taxon>Kineosporiales</taxon>
        <taxon>Kineosporiaceae</taxon>
        <taxon>Kineococcus</taxon>
    </lineage>
</organism>
<dbReference type="SUPFAM" id="SSF103473">
    <property type="entry name" value="MFS general substrate transporter"/>
    <property type="match status" value="1"/>
</dbReference>
<dbReference type="InterPro" id="IPR004638">
    <property type="entry name" value="EmrB-like"/>
</dbReference>
<dbReference type="AlphaFoldDB" id="A0A2T0R7L7"/>
<dbReference type="PANTHER" id="PTHR42718:SF46">
    <property type="entry name" value="BLR6921 PROTEIN"/>
    <property type="match status" value="1"/>
</dbReference>
<dbReference type="PANTHER" id="PTHR42718">
    <property type="entry name" value="MAJOR FACILITATOR SUPERFAMILY MULTIDRUG TRANSPORTER MFSC"/>
    <property type="match status" value="1"/>
</dbReference>
<dbReference type="Pfam" id="PF07690">
    <property type="entry name" value="MFS_1"/>
    <property type="match status" value="1"/>
</dbReference>
<dbReference type="PROSITE" id="PS00216">
    <property type="entry name" value="SUGAR_TRANSPORT_1"/>
    <property type="match status" value="1"/>
</dbReference>
<feature type="transmembrane region" description="Helical" evidence="7">
    <location>
        <begin position="481"/>
        <end position="501"/>
    </location>
</feature>
<dbReference type="CDD" id="cd17321">
    <property type="entry name" value="MFS_MMR_MDR_like"/>
    <property type="match status" value="1"/>
</dbReference>
<dbReference type="InterPro" id="IPR005829">
    <property type="entry name" value="Sugar_transporter_CS"/>
</dbReference>
<comment type="caution">
    <text evidence="9">The sequence shown here is derived from an EMBL/GenBank/DDBJ whole genome shotgun (WGS) entry which is preliminary data.</text>
</comment>
<keyword evidence="3" id="KW-1003">Cell membrane</keyword>
<dbReference type="RefSeq" id="WP_211298397.1">
    <property type="nucleotide sequence ID" value="NZ_PVZF01000002.1"/>
</dbReference>
<evidence type="ECO:0000256" key="2">
    <source>
        <dbReference type="ARBA" id="ARBA00022448"/>
    </source>
</evidence>
<dbReference type="NCBIfam" id="TIGR00711">
    <property type="entry name" value="efflux_EmrB"/>
    <property type="match status" value="1"/>
</dbReference>
<proteinExistence type="predicted"/>